<dbReference type="GO" id="GO:0000272">
    <property type="term" value="P:polysaccharide catabolic process"/>
    <property type="evidence" value="ECO:0007669"/>
    <property type="project" value="UniProtKB-KW"/>
</dbReference>
<dbReference type="SMART" id="SM01067">
    <property type="entry name" value="CBM_3"/>
    <property type="match status" value="2"/>
</dbReference>
<dbReference type="InterPro" id="IPR036966">
    <property type="entry name" value="CBM3_sf"/>
</dbReference>
<dbReference type="Pfam" id="PF00759">
    <property type="entry name" value="Glyco_hydro_9"/>
    <property type="match status" value="1"/>
</dbReference>
<dbReference type="STRING" id="29364.SAMN04487772_10423"/>
<dbReference type="Pfam" id="PF17957">
    <property type="entry name" value="Big_7"/>
    <property type="match status" value="1"/>
</dbReference>
<dbReference type="InterPro" id="IPR001956">
    <property type="entry name" value="CBM3"/>
</dbReference>
<feature type="chain" id="PRO_5011480691" evidence="5">
    <location>
        <begin position="28"/>
        <end position="1056"/>
    </location>
</feature>
<reference evidence="7 8" key="1">
    <citation type="submission" date="2016-10" db="EMBL/GenBank/DDBJ databases">
        <authorList>
            <person name="de Groot N.N."/>
        </authorList>
    </citation>
    <scope>NUCLEOTIDE SEQUENCE [LARGE SCALE GENOMIC DNA]</scope>
    <source>
        <strain evidence="7 8">DSM 1801</strain>
    </source>
</reference>
<evidence type="ECO:0000256" key="3">
    <source>
        <dbReference type="ARBA" id="ARBA00023295"/>
    </source>
</evidence>
<dbReference type="Gene3D" id="2.60.40.10">
    <property type="entry name" value="Immunoglobulins"/>
    <property type="match status" value="2"/>
</dbReference>
<proteinExistence type="predicted"/>
<evidence type="ECO:0000259" key="6">
    <source>
        <dbReference type="PROSITE" id="PS51172"/>
    </source>
</evidence>
<dbReference type="GO" id="GO:0030248">
    <property type="term" value="F:cellulose binding"/>
    <property type="evidence" value="ECO:0007669"/>
    <property type="project" value="InterPro"/>
</dbReference>
<dbReference type="InterPro" id="IPR001701">
    <property type="entry name" value="Glyco_hydro_9"/>
</dbReference>
<dbReference type="InterPro" id="IPR012341">
    <property type="entry name" value="6hp_glycosidase-like_sf"/>
</dbReference>
<dbReference type="InterPro" id="IPR008928">
    <property type="entry name" value="6-hairpin_glycosidase_sf"/>
</dbReference>
<dbReference type="Gene3D" id="2.60.40.710">
    <property type="entry name" value="Endoglucanase-like"/>
    <property type="match status" value="2"/>
</dbReference>
<keyword evidence="5" id="KW-0732">Signal</keyword>
<keyword evidence="3" id="KW-0326">Glycosidase</keyword>
<dbReference type="Gene3D" id="1.50.10.10">
    <property type="match status" value="1"/>
</dbReference>
<dbReference type="InterPro" id="IPR013783">
    <property type="entry name" value="Ig-like_fold"/>
</dbReference>
<keyword evidence="4" id="KW-0624">Polysaccharide degradation</keyword>
<sequence>MRSKWLKRSIASVLAFSMILTPVPAKAAKENVSEKRESSYNYAQAFQKSLYFYDANMCGIQDGRLSYRGDCHMEDAQVPLIPKTEEGIGTNMSQSFIDANKGVLDPDGDGTVDLQGGFHDAGDHVKFGLPQSYSASTLGWSYYEFKDSYVKTGEQEHIESILRHFTDYFLRSTFRDKNGEVVAFCYQVGDGSTDHNYWGAPELQTTARPVWFATSEEPASDQCAGAAAALATSYLNFKESDPEYAQTCLDTAIALYDFAVANRGCGFSGGFYNSSYDDDEMSWAAVWLNICTGKETYIDDICHIDEQGNYTGYMKQIIKTTSSTWQNIWVHSWDTVWGGVFAKLAPVTNDPLHWYIFRWNIEYWSGVKHENPADTTYLEKTPAGFSVISTWGSARYNAAAQMCALVYNKYDKKPEFVDWAKSQMDYILGDNPMHRCYEVGYAENSAVEPHHRASHASLTNSMEDPVDAKHTLWGALVGGPDFDDYHEDDRTNYVYNEVAIDYNAGFVGALAGIYEQYGEGQETLKELPQDNDEHAFFVEGKMEQENKERTQLTIRITNDTACYPRRVDNLKARYFFDISEMVEKGQSIKDLKLAVMYDEALIADQKATKINGPFAWDEENNIYYVELDWTGDGFHGDRELHFALVPNLDSNWKPNWDPTNDYSREGIGDEFARTDKITLYEGDKLVWGTEPVRGEVRPVAEASVAGTQAGDELDFTAGITPVTLNAVVQNSENVAKVEFYVNDEKVGTAAKAPYSVTYKPVQTGGEETKDLVVTAKAITNSGAEVTSKSYKVIARFVKKQAPVIAITSPKEGTVLDTAKGNASATIVVTPVGDETISSISVYADGTLIGKGDADGAKVVYTVPEGYAQSGNGTSKVVITAKATLASGKSVSCEPVTITVKQPVNPDSVPALALDVTGKGVAKETTIQRRYTLTNSSNKDIDLSKVTIRYYYTKEADVSQVLYVDSAGMQLDSAPWYVDATKNVTSTFETVSGNDSYCDISFAGLDTKLPAGKNIAIDARIANDNWSAFDQTNDYSYAGGDTICVYYDGVLVSGVEQ</sequence>
<evidence type="ECO:0000256" key="1">
    <source>
        <dbReference type="ARBA" id="ARBA00022801"/>
    </source>
</evidence>
<accession>A0A1H9ZQP6</accession>
<dbReference type="SUPFAM" id="SSF49384">
    <property type="entry name" value="Carbohydrate-binding domain"/>
    <property type="match status" value="2"/>
</dbReference>
<dbReference type="SUPFAM" id="SSF48208">
    <property type="entry name" value="Six-hairpin glycosidases"/>
    <property type="match status" value="1"/>
</dbReference>
<dbReference type="GO" id="GO:0004553">
    <property type="term" value="F:hydrolase activity, hydrolyzing O-glycosyl compounds"/>
    <property type="evidence" value="ECO:0007669"/>
    <property type="project" value="InterPro"/>
</dbReference>
<organism evidence="7 8">
    <name type="scientific">[Clostridium] polysaccharolyticum</name>
    <dbReference type="NCBI Taxonomy" id="29364"/>
    <lineage>
        <taxon>Bacteria</taxon>
        <taxon>Bacillati</taxon>
        <taxon>Bacillota</taxon>
        <taxon>Clostridia</taxon>
        <taxon>Lachnospirales</taxon>
        <taxon>Lachnospiraceae</taxon>
    </lineage>
</organism>
<dbReference type="Pfam" id="PF00942">
    <property type="entry name" value="CBM_3"/>
    <property type="match status" value="2"/>
</dbReference>
<keyword evidence="1" id="KW-0378">Hydrolase</keyword>
<evidence type="ECO:0000256" key="5">
    <source>
        <dbReference type="SAM" id="SignalP"/>
    </source>
</evidence>
<dbReference type="AlphaFoldDB" id="A0A1H9ZQP6"/>
<keyword evidence="2" id="KW-0119">Carbohydrate metabolism</keyword>
<evidence type="ECO:0000313" key="7">
    <source>
        <dbReference type="EMBL" id="SES83142.1"/>
    </source>
</evidence>
<gene>
    <name evidence="7" type="ORF">SAMN04487772_10423</name>
</gene>
<dbReference type="RefSeq" id="WP_177180605.1">
    <property type="nucleotide sequence ID" value="NZ_FOHN01000004.1"/>
</dbReference>
<protein>
    <submittedName>
        <fullName evidence="7">Cellulose binding domain-containing protein</fullName>
    </submittedName>
</protein>
<evidence type="ECO:0000313" key="8">
    <source>
        <dbReference type="Proteomes" id="UP000199800"/>
    </source>
</evidence>
<dbReference type="Proteomes" id="UP000199800">
    <property type="component" value="Unassembled WGS sequence"/>
</dbReference>
<dbReference type="PANTHER" id="PTHR22298">
    <property type="entry name" value="ENDO-1,4-BETA-GLUCANASE"/>
    <property type="match status" value="1"/>
</dbReference>
<feature type="domain" description="CBM3" evidence="6">
    <location>
        <begin position="531"/>
        <end position="692"/>
    </location>
</feature>
<evidence type="ECO:0000256" key="4">
    <source>
        <dbReference type="ARBA" id="ARBA00023326"/>
    </source>
</evidence>
<dbReference type="InterPro" id="IPR008965">
    <property type="entry name" value="CBM2/CBM3_carb-bd_dom_sf"/>
</dbReference>
<feature type="domain" description="CBM3" evidence="6">
    <location>
        <begin position="906"/>
        <end position="1056"/>
    </location>
</feature>
<name>A0A1H9ZQP6_9FIRM</name>
<keyword evidence="8" id="KW-1185">Reference proteome</keyword>
<evidence type="ECO:0000256" key="2">
    <source>
        <dbReference type="ARBA" id="ARBA00023277"/>
    </source>
</evidence>
<dbReference type="PROSITE" id="PS51172">
    <property type="entry name" value="CBM3"/>
    <property type="match status" value="2"/>
</dbReference>
<feature type="signal peptide" evidence="5">
    <location>
        <begin position="1"/>
        <end position="27"/>
    </location>
</feature>
<dbReference type="EMBL" id="FOHN01000004">
    <property type="protein sequence ID" value="SES83142.1"/>
    <property type="molecule type" value="Genomic_DNA"/>
</dbReference>